<dbReference type="AlphaFoldDB" id="A0A4Y2PRG9"/>
<gene>
    <name evidence="2" type="ORF">AVEN_133825_1</name>
    <name evidence="1" type="ORF">AVEN_255120_1</name>
</gene>
<sequence length="114" mass="13097">MVYKQNLEIEKERVESDALLAIHFLNSLAPACILNKHINTCLQIKWQSPCDQEVHNKFHGIKLVTKNWSDDISGKRVTNLTSFIIKHTRIARHHLLLGEPAPNCSHCKCSRNML</sequence>
<name>A0A4Y2PRG9_ARAVE</name>
<dbReference type="EMBL" id="BGPR01011830">
    <property type="protein sequence ID" value="GBN53171.1"/>
    <property type="molecule type" value="Genomic_DNA"/>
</dbReference>
<dbReference type="Proteomes" id="UP000499080">
    <property type="component" value="Unassembled WGS sequence"/>
</dbReference>
<dbReference type="EMBL" id="BGPR01011828">
    <property type="protein sequence ID" value="GBN53160.1"/>
    <property type="molecule type" value="Genomic_DNA"/>
</dbReference>
<organism evidence="1 3">
    <name type="scientific">Araneus ventricosus</name>
    <name type="common">Orbweaver spider</name>
    <name type="synonym">Epeira ventricosa</name>
    <dbReference type="NCBI Taxonomy" id="182803"/>
    <lineage>
        <taxon>Eukaryota</taxon>
        <taxon>Metazoa</taxon>
        <taxon>Ecdysozoa</taxon>
        <taxon>Arthropoda</taxon>
        <taxon>Chelicerata</taxon>
        <taxon>Arachnida</taxon>
        <taxon>Araneae</taxon>
        <taxon>Araneomorphae</taxon>
        <taxon>Entelegynae</taxon>
        <taxon>Araneoidea</taxon>
        <taxon>Araneidae</taxon>
        <taxon>Araneus</taxon>
    </lineage>
</organism>
<accession>A0A4Y2PRG9</accession>
<evidence type="ECO:0000313" key="1">
    <source>
        <dbReference type="EMBL" id="GBN53160.1"/>
    </source>
</evidence>
<comment type="caution">
    <text evidence="1">The sequence shown here is derived from an EMBL/GenBank/DDBJ whole genome shotgun (WGS) entry which is preliminary data.</text>
</comment>
<evidence type="ECO:0000313" key="3">
    <source>
        <dbReference type="Proteomes" id="UP000499080"/>
    </source>
</evidence>
<keyword evidence="3" id="KW-1185">Reference proteome</keyword>
<protein>
    <submittedName>
        <fullName evidence="1">Uncharacterized protein</fullName>
    </submittedName>
</protein>
<proteinExistence type="predicted"/>
<reference evidence="1 3" key="1">
    <citation type="journal article" date="2019" name="Sci. Rep.">
        <title>Orb-weaving spider Araneus ventricosus genome elucidates the spidroin gene catalogue.</title>
        <authorList>
            <person name="Kono N."/>
            <person name="Nakamura H."/>
            <person name="Ohtoshi R."/>
            <person name="Moran D.A.P."/>
            <person name="Shinohara A."/>
            <person name="Yoshida Y."/>
            <person name="Fujiwara M."/>
            <person name="Mori M."/>
            <person name="Tomita M."/>
            <person name="Arakawa K."/>
        </authorList>
    </citation>
    <scope>NUCLEOTIDE SEQUENCE [LARGE SCALE GENOMIC DNA]</scope>
</reference>
<evidence type="ECO:0000313" key="2">
    <source>
        <dbReference type="EMBL" id="GBN53171.1"/>
    </source>
</evidence>